<reference evidence="2" key="2">
    <citation type="journal article" date="2023" name="IMA Fungus">
        <title>Comparative genomic study of the Penicillium genus elucidates a diverse pangenome and 15 lateral gene transfer events.</title>
        <authorList>
            <person name="Petersen C."/>
            <person name="Sorensen T."/>
            <person name="Nielsen M.R."/>
            <person name="Sondergaard T.E."/>
            <person name="Sorensen J.L."/>
            <person name="Fitzpatrick D.A."/>
            <person name="Frisvad J.C."/>
            <person name="Nielsen K.L."/>
        </authorList>
    </citation>
    <scope>NUCLEOTIDE SEQUENCE</scope>
    <source>
        <strain evidence="2">IBT 19713</strain>
    </source>
</reference>
<dbReference type="RefSeq" id="XP_058334817.1">
    <property type="nucleotide sequence ID" value="XM_058471676.1"/>
</dbReference>
<organism evidence="2 3">
    <name type="scientific">Penicillium chermesinum</name>
    <dbReference type="NCBI Taxonomy" id="63820"/>
    <lineage>
        <taxon>Eukaryota</taxon>
        <taxon>Fungi</taxon>
        <taxon>Dikarya</taxon>
        <taxon>Ascomycota</taxon>
        <taxon>Pezizomycotina</taxon>
        <taxon>Eurotiomycetes</taxon>
        <taxon>Eurotiomycetidae</taxon>
        <taxon>Eurotiales</taxon>
        <taxon>Aspergillaceae</taxon>
        <taxon>Penicillium</taxon>
    </lineage>
</organism>
<name>A0A9W9PIE7_9EURO</name>
<evidence type="ECO:0000313" key="2">
    <source>
        <dbReference type="EMBL" id="KAJ5247396.1"/>
    </source>
</evidence>
<comment type="caution">
    <text evidence="2">The sequence shown here is derived from an EMBL/GenBank/DDBJ whole genome shotgun (WGS) entry which is preliminary data.</text>
</comment>
<accession>A0A9W9PIE7</accession>
<feature type="compositionally biased region" description="Polar residues" evidence="1">
    <location>
        <begin position="91"/>
        <end position="104"/>
    </location>
</feature>
<dbReference type="InterPro" id="IPR011333">
    <property type="entry name" value="SKP1/BTB/POZ_sf"/>
</dbReference>
<dbReference type="PANTHER" id="PTHR47843">
    <property type="entry name" value="BTB DOMAIN-CONTAINING PROTEIN-RELATED"/>
    <property type="match status" value="1"/>
</dbReference>
<protein>
    <recommendedName>
        <fullName evidence="4">BTB domain-containing protein</fullName>
    </recommendedName>
</protein>
<gene>
    <name evidence="2" type="ORF">N7468_002379</name>
</gene>
<proteinExistence type="predicted"/>
<dbReference type="AlphaFoldDB" id="A0A9W9PIE7"/>
<dbReference type="Proteomes" id="UP001150941">
    <property type="component" value="Unassembled WGS sequence"/>
</dbReference>
<keyword evidence="3" id="KW-1185">Reference proteome</keyword>
<sequence length="332" mass="37031">MPSQISTYHESPPTDPPIKITVGKGSTYYVHPGAFAPYTSSALHAQIHGSWKDTFAKTLDWSDFDEQTIECVLQFLYTGDYDTLRAASEPNGEQQTTFQLNSKKGGSEAKPRSWSATLTDAPASTVRPPAKKTTPSPNEAIDGPVSALKNGLKTRLESSQSEEPHASEATVAEIAAHAKVYAFAHRFLFSELEEHALHRLSQGLVSIQNKKVSFYPHIAEAIDIIYAETPSFSNNPARKLMTQFVAMGYTSLEGEDLDILIEEDSDFAVDLSHALARALYQENPLQDKVTAMERQMREMEAKMKALTAEVNGWEKWDSRLPLNERRWPASYY</sequence>
<evidence type="ECO:0000313" key="3">
    <source>
        <dbReference type="Proteomes" id="UP001150941"/>
    </source>
</evidence>
<evidence type="ECO:0000256" key="1">
    <source>
        <dbReference type="SAM" id="MobiDB-lite"/>
    </source>
</evidence>
<dbReference type="Gene3D" id="3.30.710.10">
    <property type="entry name" value="Potassium Channel Kv1.1, Chain A"/>
    <property type="match status" value="1"/>
</dbReference>
<feature type="region of interest" description="Disordered" evidence="1">
    <location>
        <begin position="89"/>
        <end position="145"/>
    </location>
</feature>
<dbReference type="GeneID" id="83198979"/>
<dbReference type="OrthoDB" id="9997739at2759"/>
<reference evidence="2" key="1">
    <citation type="submission" date="2022-11" db="EMBL/GenBank/DDBJ databases">
        <authorList>
            <person name="Petersen C."/>
        </authorList>
    </citation>
    <scope>NUCLEOTIDE SEQUENCE</scope>
    <source>
        <strain evidence="2">IBT 19713</strain>
    </source>
</reference>
<evidence type="ECO:0008006" key="4">
    <source>
        <dbReference type="Google" id="ProtNLM"/>
    </source>
</evidence>
<dbReference type="EMBL" id="JAPQKS010000002">
    <property type="protein sequence ID" value="KAJ5247396.1"/>
    <property type="molecule type" value="Genomic_DNA"/>
</dbReference>